<dbReference type="RefSeq" id="WP_163967137.1">
    <property type="nucleotide sequence ID" value="NZ_JAAGNX010000003.1"/>
</dbReference>
<dbReference type="GO" id="GO:0032259">
    <property type="term" value="P:methylation"/>
    <property type="evidence" value="ECO:0007669"/>
    <property type="project" value="UniProtKB-KW"/>
</dbReference>
<keyword evidence="3" id="KW-1185">Reference proteome</keyword>
<evidence type="ECO:0000313" key="3">
    <source>
        <dbReference type="Proteomes" id="UP000478417"/>
    </source>
</evidence>
<accession>A0A6B2M7B9</accession>
<dbReference type="GO" id="GO:0008168">
    <property type="term" value="F:methyltransferase activity"/>
    <property type="evidence" value="ECO:0007669"/>
    <property type="project" value="UniProtKB-KW"/>
</dbReference>
<dbReference type="PANTHER" id="PTHR43591">
    <property type="entry name" value="METHYLTRANSFERASE"/>
    <property type="match status" value="1"/>
</dbReference>
<dbReference type="Pfam" id="PF13649">
    <property type="entry name" value="Methyltransf_25"/>
    <property type="match status" value="1"/>
</dbReference>
<reference evidence="2 3" key="1">
    <citation type="submission" date="2020-02" db="EMBL/GenBank/DDBJ databases">
        <title>Albibacoteraceae fam. nov., the first described family within the subdivision 4 Verrucomicrobia.</title>
        <authorList>
            <person name="Xi F."/>
        </authorList>
    </citation>
    <scope>NUCLEOTIDE SEQUENCE [LARGE SCALE GENOMIC DNA]</scope>
    <source>
        <strain evidence="2 3">CK1056</strain>
    </source>
</reference>
<evidence type="ECO:0000313" key="2">
    <source>
        <dbReference type="EMBL" id="NDV63520.1"/>
    </source>
</evidence>
<dbReference type="CDD" id="cd02440">
    <property type="entry name" value="AdoMet_MTases"/>
    <property type="match status" value="1"/>
</dbReference>
<dbReference type="Proteomes" id="UP000478417">
    <property type="component" value="Unassembled WGS sequence"/>
</dbReference>
<organism evidence="2 3">
    <name type="scientific">Oceanipulchritudo coccoides</name>
    <dbReference type="NCBI Taxonomy" id="2706888"/>
    <lineage>
        <taxon>Bacteria</taxon>
        <taxon>Pseudomonadati</taxon>
        <taxon>Verrucomicrobiota</taxon>
        <taxon>Opitutia</taxon>
        <taxon>Puniceicoccales</taxon>
        <taxon>Oceanipulchritudinaceae</taxon>
        <taxon>Oceanipulchritudo</taxon>
    </lineage>
</organism>
<gene>
    <name evidence="2" type="ORF">G0Q06_13730</name>
</gene>
<protein>
    <submittedName>
        <fullName evidence="2">Methyltransferase domain-containing protein</fullName>
    </submittedName>
</protein>
<keyword evidence="2" id="KW-0489">Methyltransferase</keyword>
<dbReference type="InterPro" id="IPR041698">
    <property type="entry name" value="Methyltransf_25"/>
</dbReference>
<dbReference type="AlphaFoldDB" id="A0A6B2M7B9"/>
<sequence length="251" mass="29131">MCAAEKVESSWVKSYYEDPEVVDHYRRATANIGLWQSEEVLFRRVFDQKDRILELGTGTGRIAIGLAELGFEHLLGIEISKGMVKEARRISTVLELSVAFQQGDATHLKFEDELFDGAIFGFNGLMQIPGREARQKALAEIFRVIRPGGAFVFTTHDRHNPRFKKFWRQEQDRWNKGKQKPELLEFGDRWEETELGKLYIHVPTPEEVRKALQEAGWKCEWDSLRSSIAKEPIGTREFSDECRFWVARKPL</sequence>
<dbReference type="SUPFAM" id="SSF53335">
    <property type="entry name" value="S-adenosyl-L-methionine-dependent methyltransferases"/>
    <property type="match status" value="1"/>
</dbReference>
<proteinExistence type="predicted"/>
<comment type="caution">
    <text evidence="2">The sequence shown here is derived from an EMBL/GenBank/DDBJ whole genome shotgun (WGS) entry which is preliminary data.</text>
</comment>
<dbReference type="InterPro" id="IPR029063">
    <property type="entry name" value="SAM-dependent_MTases_sf"/>
</dbReference>
<keyword evidence="2" id="KW-0808">Transferase</keyword>
<evidence type="ECO:0000259" key="1">
    <source>
        <dbReference type="Pfam" id="PF13649"/>
    </source>
</evidence>
<dbReference type="EMBL" id="JAAGNX010000003">
    <property type="protein sequence ID" value="NDV63520.1"/>
    <property type="molecule type" value="Genomic_DNA"/>
</dbReference>
<feature type="domain" description="Methyltransferase" evidence="1">
    <location>
        <begin position="52"/>
        <end position="149"/>
    </location>
</feature>
<name>A0A6B2M7B9_9BACT</name>
<dbReference type="Gene3D" id="3.40.50.150">
    <property type="entry name" value="Vaccinia Virus protein VP39"/>
    <property type="match status" value="1"/>
</dbReference>